<dbReference type="Proteomes" id="UP000267128">
    <property type="component" value="Unassembled WGS sequence"/>
</dbReference>
<dbReference type="Gene3D" id="2.60.40.10">
    <property type="entry name" value="Immunoglobulins"/>
    <property type="match status" value="1"/>
</dbReference>
<proteinExistence type="predicted"/>
<keyword evidence="1" id="KW-0326">Glycosidase</keyword>
<dbReference type="EMBL" id="RJSE01000005">
    <property type="protein sequence ID" value="RNL64141.1"/>
    <property type="molecule type" value="Genomic_DNA"/>
</dbReference>
<feature type="region of interest" description="Disordered" evidence="4">
    <location>
        <begin position="171"/>
        <end position="204"/>
    </location>
</feature>
<keyword evidence="6" id="KW-0378">Hydrolase</keyword>
<evidence type="ECO:0000256" key="1">
    <source>
        <dbReference type="ARBA" id="ARBA00023295"/>
    </source>
</evidence>
<accession>A0A3N0CLI4</accession>
<keyword evidence="2" id="KW-0119">Carbohydrate metabolism</keyword>
<evidence type="ECO:0000256" key="4">
    <source>
        <dbReference type="SAM" id="MobiDB-lite"/>
    </source>
</evidence>
<feature type="transmembrane region" description="Helical" evidence="5">
    <location>
        <begin position="145"/>
        <end position="162"/>
    </location>
</feature>
<dbReference type="GO" id="GO:0016798">
    <property type="term" value="F:hydrolase activity, acting on glycosyl bonds"/>
    <property type="evidence" value="ECO:0007669"/>
    <property type="project" value="UniProtKB-KW"/>
</dbReference>
<dbReference type="EC" id="3.4.21.89" evidence="3"/>
<dbReference type="GO" id="GO:0006465">
    <property type="term" value="P:signal peptide processing"/>
    <property type="evidence" value="ECO:0007669"/>
    <property type="project" value="UniProtKB-UniRule"/>
</dbReference>
<dbReference type="InterPro" id="IPR013783">
    <property type="entry name" value="Ig-like_fold"/>
</dbReference>
<keyword evidence="5" id="KW-0472">Membrane</keyword>
<evidence type="ECO:0000256" key="3">
    <source>
        <dbReference type="NCBIfam" id="TIGR02228"/>
    </source>
</evidence>
<dbReference type="GO" id="GO:0009003">
    <property type="term" value="F:signal peptidase activity"/>
    <property type="evidence" value="ECO:0007669"/>
    <property type="project" value="UniProtKB-EC"/>
</dbReference>
<dbReference type="InterPro" id="IPR001733">
    <property type="entry name" value="Peptidase_S26B"/>
</dbReference>
<dbReference type="GO" id="GO:0000272">
    <property type="term" value="P:polysaccharide catabolic process"/>
    <property type="evidence" value="ECO:0007669"/>
    <property type="project" value="UniProtKB-KW"/>
</dbReference>
<dbReference type="CDD" id="cd06530">
    <property type="entry name" value="S26_SPase_I"/>
    <property type="match status" value="1"/>
</dbReference>
<sequence length="350" mass="35568">MITMKALVGRWGSRGGRLLLTLTAIVGALCAVVAVLALVLGVRPIVFRSGSMAPAVDTGALGFSRTTDAADLRVGDIVTVTNAQKKTVTHRIVAIGPGDGSATLQLKGDDNPVADQEIYTVASVPKLWFAIPDGGYVIAWFSKAPGSYLLGGYVMLMLMLAFRRRQDSDDAGTATPVLDEAGAGPGPAPVPPVEPVAPGARKKSRRGPFAVVTAGAIVALAAAVVSGWSQTTWAAWNDTVATSGTSIATGTWGAVAPPAPTGVTCTAGSANANTITISWTAVPSATNYRVTRTPGSPISGAATSQTFTGSNNQSGTAYVQAQIGAGPFSANSTSISYTFGNGNNKVPTCD</sequence>
<keyword evidence="5" id="KW-0812">Transmembrane</keyword>
<dbReference type="GO" id="GO:0016020">
    <property type="term" value="C:membrane"/>
    <property type="evidence" value="ECO:0007669"/>
    <property type="project" value="UniProtKB-UniRule"/>
</dbReference>
<organism evidence="6 7">
    <name type="scientific">Nocardioides marmoriginsengisoli</name>
    <dbReference type="NCBI Taxonomy" id="661483"/>
    <lineage>
        <taxon>Bacteria</taxon>
        <taxon>Bacillati</taxon>
        <taxon>Actinomycetota</taxon>
        <taxon>Actinomycetes</taxon>
        <taxon>Propionibacteriales</taxon>
        <taxon>Nocardioidaceae</taxon>
        <taxon>Nocardioides</taxon>
    </lineage>
</organism>
<comment type="caution">
    <text evidence="6">The sequence shown here is derived from an EMBL/GenBank/DDBJ whole genome shotgun (WGS) entry which is preliminary data.</text>
</comment>
<keyword evidence="5" id="KW-1133">Transmembrane helix</keyword>
<keyword evidence="2" id="KW-0624">Polysaccharide degradation</keyword>
<dbReference type="GO" id="GO:0004252">
    <property type="term" value="F:serine-type endopeptidase activity"/>
    <property type="evidence" value="ECO:0007669"/>
    <property type="project" value="UniProtKB-UniRule"/>
</dbReference>
<dbReference type="SUPFAM" id="SSF49265">
    <property type="entry name" value="Fibronectin type III"/>
    <property type="match status" value="1"/>
</dbReference>
<dbReference type="InterPro" id="IPR003961">
    <property type="entry name" value="FN3_dom"/>
</dbReference>
<dbReference type="CDD" id="cd00063">
    <property type="entry name" value="FN3"/>
    <property type="match status" value="1"/>
</dbReference>
<feature type="transmembrane region" description="Helical" evidence="5">
    <location>
        <begin position="209"/>
        <end position="228"/>
    </location>
</feature>
<evidence type="ECO:0000313" key="6">
    <source>
        <dbReference type="EMBL" id="RNL64141.1"/>
    </source>
</evidence>
<evidence type="ECO:0000256" key="5">
    <source>
        <dbReference type="SAM" id="Phobius"/>
    </source>
</evidence>
<evidence type="ECO:0000313" key="7">
    <source>
        <dbReference type="Proteomes" id="UP000267128"/>
    </source>
</evidence>
<name>A0A3N0CLI4_9ACTN</name>
<dbReference type="InterPro" id="IPR019533">
    <property type="entry name" value="Peptidase_S26"/>
</dbReference>
<keyword evidence="7" id="KW-1185">Reference proteome</keyword>
<reference evidence="6 7" key="1">
    <citation type="submission" date="2018-11" db="EMBL/GenBank/DDBJ databases">
        <authorList>
            <person name="Li F."/>
        </authorList>
    </citation>
    <scope>NUCLEOTIDE SEQUENCE [LARGE SCALE GENOMIC DNA]</scope>
    <source>
        <strain evidence="6 7">Gsoil 097</strain>
    </source>
</reference>
<protein>
    <recommendedName>
        <fullName evidence="3">Signal peptidase I</fullName>
        <ecNumber evidence="3">3.4.21.89</ecNumber>
    </recommendedName>
</protein>
<evidence type="ECO:0000256" key="2">
    <source>
        <dbReference type="ARBA" id="ARBA00023326"/>
    </source>
</evidence>
<feature type="compositionally biased region" description="Pro residues" evidence="4">
    <location>
        <begin position="186"/>
        <end position="195"/>
    </location>
</feature>
<dbReference type="InterPro" id="IPR036116">
    <property type="entry name" value="FN3_sf"/>
</dbReference>
<dbReference type="NCBIfam" id="TIGR02228">
    <property type="entry name" value="sigpep_I_arch"/>
    <property type="match status" value="1"/>
</dbReference>
<gene>
    <name evidence="6" type="ORF">EFK50_06275</name>
</gene>
<dbReference type="AlphaFoldDB" id="A0A3N0CLI4"/>